<dbReference type="InterPro" id="IPR000101">
    <property type="entry name" value="GGT_peptidase"/>
</dbReference>
<dbReference type="InterPro" id="IPR043137">
    <property type="entry name" value="GGT_ssub_C"/>
</dbReference>
<evidence type="ECO:0000256" key="8">
    <source>
        <dbReference type="ARBA" id="ARBA00023140"/>
    </source>
</evidence>
<evidence type="ECO:0000256" key="11">
    <source>
        <dbReference type="ARBA" id="ARBA00023268"/>
    </source>
</evidence>
<keyword evidence="20" id="KW-1185">Reference proteome</keyword>
<evidence type="ECO:0000313" key="19">
    <source>
        <dbReference type="EMBL" id="CAL4759184.1"/>
    </source>
</evidence>
<protein>
    <submittedName>
        <fullName evidence="19">Glyoxysomal fatty acid beta-oxidation multifunctional protein MFP-a</fullName>
    </submittedName>
</protein>
<evidence type="ECO:0000256" key="14">
    <source>
        <dbReference type="SAM" id="MobiDB-lite"/>
    </source>
</evidence>
<dbReference type="Gene3D" id="3.90.226.10">
    <property type="entry name" value="2-enoyl-CoA Hydratase, Chain A, domain 1"/>
    <property type="match status" value="1"/>
</dbReference>
<feature type="region of interest" description="Disordered" evidence="14">
    <location>
        <begin position="1"/>
        <end position="31"/>
    </location>
</feature>
<dbReference type="InterPro" id="IPR029045">
    <property type="entry name" value="ClpP/crotonase-like_dom_sf"/>
</dbReference>
<evidence type="ECO:0000256" key="7">
    <source>
        <dbReference type="ARBA" id="ARBA00023098"/>
    </source>
</evidence>
<keyword evidence="8" id="KW-0576">Peroxisome</keyword>
<feature type="domain" description="3-hydroxyacyl-CoA dehydrogenase C-terminal" evidence="15">
    <location>
        <begin position="1094"/>
        <end position="1187"/>
    </location>
</feature>
<dbReference type="InterPro" id="IPR001753">
    <property type="entry name" value="Enoyl-CoA_hydra/iso"/>
</dbReference>
<comment type="subcellular location">
    <subcellularLocation>
        <location evidence="1">Peroxisome</location>
    </subcellularLocation>
</comment>
<dbReference type="GO" id="GO:0070403">
    <property type="term" value="F:NAD+ binding"/>
    <property type="evidence" value="ECO:0007669"/>
    <property type="project" value="InterPro"/>
</dbReference>
<dbReference type="Pfam" id="PF00725">
    <property type="entry name" value="3HCDH"/>
    <property type="match status" value="2"/>
</dbReference>
<keyword evidence="6" id="KW-0520">NAD</keyword>
<dbReference type="EMBL" id="CAMXCT010000001">
    <property type="protein sequence ID" value="CAI3971872.1"/>
    <property type="molecule type" value="Genomic_DNA"/>
</dbReference>
<dbReference type="SUPFAM" id="SSF56235">
    <property type="entry name" value="N-terminal nucleophile aminohydrolases (Ntn hydrolases)"/>
    <property type="match status" value="1"/>
</dbReference>
<name>A0A9P1FFF1_9DINO</name>
<organism evidence="17">
    <name type="scientific">Cladocopium goreaui</name>
    <dbReference type="NCBI Taxonomy" id="2562237"/>
    <lineage>
        <taxon>Eukaryota</taxon>
        <taxon>Sar</taxon>
        <taxon>Alveolata</taxon>
        <taxon>Dinophyceae</taxon>
        <taxon>Suessiales</taxon>
        <taxon>Symbiodiniaceae</taxon>
        <taxon>Cladocopium</taxon>
    </lineage>
</organism>
<dbReference type="Gene3D" id="3.40.50.720">
    <property type="entry name" value="NAD(P)-binding Rossmann-like Domain"/>
    <property type="match status" value="1"/>
</dbReference>
<evidence type="ECO:0000256" key="4">
    <source>
        <dbReference type="ARBA" id="ARBA00022832"/>
    </source>
</evidence>
<feature type="domain" description="3-hydroxyacyl-CoA dehydrogenase NAD binding" evidence="16">
    <location>
        <begin position="914"/>
        <end position="1091"/>
    </location>
</feature>
<keyword evidence="10" id="KW-0456">Lyase</keyword>
<dbReference type="NCBIfam" id="TIGR00066">
    <property type="entry name" value="g_glut_trans"/>
    <property type="match status" value="1"/>
</dbReference>
<gene>
    <name evidence="17" type="ORF">C1SCF055_LOCUS462</name>
</gene>
<evidence type="ECO:0000256" key="12">
    <source>
        <dbReference type="PIRSR" id="PIRSR600101-1"/>
    </source>
</evidence>
<keyword evidence="9" id="KW-0413">Isomerase</keyword>
<dbReference type="Gene3D" id="1.10.246.130">
    <property type="match status" value="1"/>
</dbReference>
<dbReference type="GO" id="GO:0004300">
    <property type="term" value="F:enoyl-CoA hydratase activity"/>
    <property type="evidence" value="ECO:0007669"/>
    <property type="project" value="UniProtKB-ARBA"/>
</dbReference>
<dbReference type="Proteomes" id="UP001152797">
    <property type="component" value="Unassembled WGS sequence"/>
</dbReference>
<evidence type="ECO:0000256" key="5">
    <source>
        <dbReference type="ARBA" id="ARBA00023002"/>
    </source>
</evidence>
<dbReference type="GO" id="GO:0003857">
    <property type="term" value="F:(3S)-3-hydroxyacyl-CoA dehydrogenase (NAD+) activity"/>
    <property type="evidence" value="ECO:0007669"/>
    <property type="project" value="TreeGrafter"/>
</dbReference>
<feature type="domain" description="3-hydroxyacyl-CoA dehydrogenase C-terminal" evidence="15">
    <location>
        <begin position="1226"/>
        <end position="1307"/>
    </location>
</feature>
<dbReference type="SUPFAM" id="SSF52096">
    <property type="entry name" value="ClpP/crotonase"/>
    <property type="match status" value="1"/>
</dbReference>
<dbReference type="Gene3D" id="1.10.1040.50">
    <property type="match status" value="1"/>
</dbReference>
<evidence type="ECO:0000256" key="1">
    <source>
        <dbReference type="ARBA" id="ARBA00004275"/>
    </source>
</evidence>
<keyword evidence="4" id="KW-0276">Fatty acid metabolism</keyword>
<dbReference type="InterPro" id="IPR043138">
    <property type="entry name" value="GGT_lsub"/>
</dbReference>
<dbReference type="GO" id="GO:0016853">
    <property type="term" value="F:isomerase activity"/>
    <property type="evidence" value="ECO:0007669"/>
    <property type="project" value="UniProtKB-KW"/>
</dbReference>
<sequence length="1312" mass="140896">MPLEDTYAEDTNRPPHRVGAGYDRPAADPHQSRSVVVAQNGIVATSQPLAAQVGIDILQAGGNAVDAAIATNAMMGLVEPMSCGIGGDLFVIYWDAKTEKLYGLNASGRSPFALNREVFRQRGIDEIPDEGPLPWSVPGCVSGWEVLSERFGTMPFERTLAPAIHYAENGFAVSDIIARSWQASERSLRQWPDSAATYLPHGRAPREGEIFRNPNLAASYRLIADGGADAFYKGPIAEKIVAFSEANDGFFAMRDFEEHESEWVEPVSTTYRGYEVWELPPNGQGIAALEMLNLLEPYDIASMGPDSPEYWHLFVEAKKLAFADRARFYADPAFEDLPVAELISKEYAAQQGKRIDRTKAAVDVPPGDPKLVGGDTIYLTVVDKDRNCCSFIQSNYYGFGSQVTPGDVGFVLQNRGALFALDDEHPNRLEPHKRPFHTIIPAMVTKDGKPWLSFGVMGGDMQPQGHAQVLVNIIDFGMNIQMAGDAARIRHVGSASPTGQPQNSAGGTVFVESGMPDEVIEGLRDKGHRVMFSRGMFGGYQAILVDAENGTLRGATDPRKDGSGRVGKADKMLYEEMAIRVRRTNADSLQQDGVRLIMAAEVVRSAVQDDVAVITIDSPPVNSLSRPVVEGLIAAVTAANENDAVKAIVIHGANENFVAGADIGELKQAAKLAISPEAQKTGDGEVAANLATALEDLEANEKPIVMAIDGFALGGGLELAMSGHRRVGTTRCRVGLPELTLGLIPGAAGTQRLPRIVGPQLAAEMMLTSRQAKADEALETGILQEVVEPDALLDAAMAAARKLAAGELTPVRASQDNSKLPSAEEAKQLVEMATGMMGAKGRNLVHPHLCLDAMLCGITDGYAAGLQREADNFRKCLASSQAQGLIHMFFAPRAATKVPGVTDQGLKPAKITTAAVLGGGTMGSGIATSLLQSGLAVTLKEINEEAVAAGRGRIESNLMSRVMKGRLSQEKYDEIMSRLNTQTDYSGFNKLDIVIEAVVENIELKQNVFSDLESATSANCILASNTSTIDLDVIGKKTKAADRIVGTHFFSPAHVMPLVEVVRAKNTSVETLNTTIALVKALKKTPVTVGNCVGFLVNRIFFPYGQAAGFLVDHGVDPYTIDKALFDFGMPMGPFRMGDLAGVDVAKFAGGILADAYPDRVYQSTLVDYLFEAKRFGQKTGVGYYKYEDGKTETEDPSLAELVEKARKDAGNPAAIEADANDIVEWTLFGVVNEACRCLDEGIAIRASDIDVASVMGMGFPPYRGGLMKWADTLGAKHIADRLSAWAETHGPAFAPCQYLLDKAKSGESFVD</sequence>
<dbReference type="EMBL" id="CAMXCT020000001">
    <property type="protein sequence ID" value="CAL1125247.1"/>
    <property type="molecule type" value="Genomic_DNA"/>
</dbReference>
<keyword evidence="11" id="KW-0511">Multifunctional enzyme</keyword>
<keyword evidence="7" id="KW-0443">Lipid metabolism</keyword>
<dbReference type="CDD" id="cd06558">
    <property type="entry name" value="crotonase-like"/>
    <property type="match status" value="1"/>
</dbReference>
<evidence type="ECO:0000259" key="16">
    <source>
        <dbReference type="Pfam" id="PF02737"/>
    </source>
</evidence>
<feature type="binding site" evidence="13">
    <location>
        <position position="459"/>
    </location>
    <ligand>
        <name>L-glutamate</name>
        <dbReference type="ChEBI" id="CHEBI:29985"/>
    </ligand>
</feature>
<comment type="pathway">
    <text evidence="2">Lipid metabolism; fatty acid beta-oxidation.</text>
</comment>
<evidence type="ECO:0000313" key="17">
    <source>
        <dbReference type="EMBL" id="CAI3971872.1"/>
    </source>
</evidence>
<dbReference type="Pfam" id="PF00378">
    <property type="entry name" value="ECH_1"/>
    <property type="match status" value="1"/>
</dbReference>
<dbReference type="PRINTS" id="PR01210">
    <property type="entry name" value="GGTRANSPTASE"/>
</dbReference>
<comment type="caution">
    <text evidence="17">The sequence shown here is derived from an EMBL/GenBank/DDBJ whole genome shotgun (WGS) entry which is preliminary data.</text>
</comment>
<evidence type="ECO:0000313" key="20">
    <source>
        <dbReference type="Proteomes" id="UP001152797"/>
    </source>
</evidence>
<dbReference type="SUPFAM" id="SSF51735">
    <property type="entry name" value="NAD(P)-binding Rossmann-fold domains"/>
    <property type="match status" value="1"/>
</dbReference>
<reference evidence="18" key="2">
    <citation type="submission" date="2024-04" db="EMBL/GenBank/DDBJ databases">
        <authorList>
            <person name="Chen Y."/>
            <person name="Shah S."/>
            <person name="Dougan E. K."/>
            <person name="Thang M."/>
            <person name="Chan C."/>
        </authorList>
    </citation>
    <scope>NUCLEOTIDE SEQUENCE [LARGE SCALE GENOMIC DNA]</scope>
</reference>
<evidence type="ECO:0000259" key="15">
    <source>
        <dbReference type="Pfam" id="PF00725"/>
    </source>
</evidence>
<dbReference type="GO" id="GO:0006751">
    <property type="term" value="P:glutathione catabolic process"/>
    <property type="evidence" value="ECO:0007669"/>
    <property type="project" value="InterPro"/>
</dbReference>
<dbReference type="FunFam" id="1.10.1040.50:FF:000004">
    <property type="entry name" value="Peroxisomal fatty acid beta-oxidation multifunctional protein"/>
    <property type="match status" value="1"/>
</dbReference>
<dbReference type="SUPFAM" id="SSF48179">
    <property type="entry name" value="6-phosphogluconate dehydrogenase C-terminal domain-like"/>
    <property type="match status" value="2"/>
</dbReference>
<dbReference type="Gene3D" id="3.60.20.40">
    <property type="match status" value="1"/>
</dbReference>
<dbReference type="GO" id="GO:0005777">
    <property type="term" value="C:peroxisome"/>
    <property type="evidence" value="ECO:0007669"/>
    <property type="project" value="UniProtKB-SubCell"/>
</dbReference>
<evidence type="ECO:0000256" key="13">
    <source>
        <dbReference type="PIRSR" id="PIRSR600101-2"/>
    </source>
</evidence>
<evidence type="ECO:0000256" key="2">
    <source>
        <dbReference type="ARBA" id="ARBA00005005"/>
    </source>
</evidence>
<accession>A0A9P1FFF1</accession>
<dbReference type="InterPro" id="IPR006176">
    <property type="entry name" value="3-OHacyl-CoA_DH_NAD-bd"/>
</dbReference>
<evidence type="ECO:0000313" key="18">
    <source>
        <dbReference type="EMBL" id="CAL1125247.1"/>
    </source>
</evidence>
<dbReference type="Pfam" id="PF02737">
    <property type="entry name" value="3HCDH_N"/>
    <property type="match status" value="1"/>
</dbReference>
<evidence type="ECO:0000256" key="6">
    <source>
        <dbReference type="ARBA" id="ARBA00023027"/>
    </source>
</evidence>
<feature type="active site" description="Nucleophile" evidence="12">
    <location>
        <position position="376"/>
    </location>
</feature>
<dbReference type="InterPro" id="IPR029055">
    <property type="entry name" value="Ntn_hydrolases_N"/>
</dbReference>
<evidence type="ECO:0000256" key="3">
    <source>
        <dbReference type="ARBA" id="ARBA00011245"/>
    </source>
</evidence>
<dbReference type="Pfam" id="PF01019">
    <property type="entry name" value="G_glu_transpept"/>
    <property type="match status" value="1"/>
</dbReference>
<keyword evidence="5" id="KW-0560">Oxidoreductase</keyword>
<dbReference type="EMBL" id="CAMXCT030000001">
    <property type="protein sequence ID" value="CAL4759184.1"/>
    <property type="molecule type" value="Genomic_DNA"/>
</dbReference>
<comment type="subunit">
    <text evidence="3">Monomer.</text>
</comment>
<dbReference type="GO" id="GO:0036374">
    <property type="term" value="F:glutathione hydrolase activity"/>
    <property type="evidence" value="ECO:0007669"/>
    <property type="project" value="InterPro"/>
</dbReference>
<evidence type="ECO:0000256" key="9">
    <source>
        <dbReference type="ARBA" id="ARBA00023235"/>
    </source>
</evidence>
<evidence type="ECO:0000256" key="10">
    <source>
        <dbReference type="ARBA" id="ARBA00023239"/>
    </source>
</evidence>
<dbReference type="InterPro" id="IPR008927">
    <property type="entry name" value="6-PGluconate_DH-like_C_sf"/>
</dbReference>
<dbReference type="GO" id="GO:0006635">
    <property type="term" value="P:fatty acid beta-oxidation"/>
    <property type="evidence" value="ECO:0007669"/>
    <property type="project" value="TreeGrafter"/>
</dbReference>
<dbReference type="OrthoDB" id="444866at2759"/>
<reference evidence="17" key="1">
    <citation type="submission" date="2022-10" db="EMBL/GenBank/DDBJ databases">
        <authorList>
            <person name="Chen Y."/>
            <person name="Dougan E. K."/>
            <person name="Chan C."/>
            <person name="Rhodes N."/>
            <person name="Thang M."/>
        </authorList>
    </citation>
    <scope>NUCLEOTIDE SEQUENCE</scope>
</reference>
<dbReference type="PANTHER" id="PTHR23309:SF49">
    <property type="entry name" value="PEROXISOMAL BIFUNCTIONAL ENZYME"/>
    <property type="match status" value="1"/>
</dbReference>
<dbReference type="PANTHER" id="PTHR23309">
    <property type="entry name" value="3-HYDROXYACYL-COA DEHYROGENASE"/>
    <property type="match status" value="1"/>
</dbReference>
<dbReference type="InterPro" id="IPR036291">
    <property type="entry name" value="NAD(P)-bd_dom_sf"/>
</dbReference>
<proteinExistence type="predicted"/>
<dbReference type="InterPro" id="IPR006108">
    <property type="entry name" value="3HC_DH_C"/>
</dbReference>
<dbReference type="FunFam" id="3.40.50.720:FF:000009">
    <property type="entry name" value="Fatty oxidation complex, alpha subunit"/>
    <property type="match status" value="1"/>
</dbReference>